<evidence type="ECO:0000256" key="1">
    <source>
        <dbReference type="ARBA" id="ARBA00012513"/>
    </source>
</evidence>
<dbReference type="Pfam" id="PF00069">
    <property type="entry name" value="Pkinase"/>
    <property type="match status" value="1"/>
</dbReference>
<feature type="domain" description="Protein kinase" evidence="6">
    <location>
        <begin position="15"/>
        <end position="345"/>
    </location>
</feature>
<feature type="compositionally biased region" description="Polar residues" evidence="5">
    <location>
        <begin position="457"/>
        <end position="484"/>
    </location>
</feature>
<dbReference type="FunFam" id="1.10.510.10:FF:001123">
    <property type="entry name" value="CK1/CK1/CK1-D protein kinase"/>
    <property type="match status" value="1"/>
</dbReference>
<organism evidence="7 8">
    <name type="scientific">Polyplosphaeria fusca</name>
    <dbReference type="NCBI Taxonomy" id="682080"/>
    <lineage>
        <taxon>Eukaryota</taxon>
        <taxon>Fungi</taxon>
        <taxon>Dikarya</taxon>
        <taxon>Ascomycota</taxon>
        <taxon>Pezizomycotina</taxon>
        <taxon>Dothideomycetes</taxon>
        <taxon>Pleosporomycetidae</taxon>
        <taxon>Pleosporales</taxon>
        <taxon>Tetraplosphaeriaceae</taxon>
        <taxon>Polyplosphaeria</taxon>
    </lineage>
</organism>
<keyword evidence="3 4" id="KW-0067">ATP-binding</keyword>
<dbReference type="EMBL" id="ML996117">
    <property type="protein sequence ID" value="KAF2737342.1"/>
    <property type="molecule type" value="Genomic_DNA"/>
</dbReference>
<evidence type="ECO:0000256" key="4">
    <source>
        <dbReference type="PROSITE-ProRule" id="PRU10141"/>
    </source>
</evidence>
<dbReference type="GO" id="GO:0004674">
    <property type="term" value="F:protein serine/threonine kinase activity"/>
    <property type="evidence" value="ECO:0007669"/>
    <property type="project" value="UniProtKB-EC"/>
</dbReference>
<evidence type="ECO:0000256" key="3">
    <source>
        <dbReference type="ARBA" id="ARBA00022840"/>
    </source>
</evidence>
<name>A0A9P4R1B2_9PLEO</name>
<feature type="binding site" evidence="4">
    <location>
        <position position="44"/>
    </location>
    <ligand>
        <name>ATP</name>
        <dbReference type="ChEBI" id="CHEBI:30616"/>
    </ligand>
</feature>
<dbReference type="Proteomes" id="UP000799444">
    <property type="component" value="Unassembled WGS sequence"/>
</dbReference>
<dbReference type="InterPro" id="IPR008271">
    <property type="entry name" value="Ser/Thr_kinase_AS"/>
</dbReference>
<dbReference type="Gene3D" id="1.10.510.10">
    <property type="entry name" value="Transferase(Phosphotransferase) domain 1"/>
    <property type="match status" value="1"/>
</dbReference>
<dbReference type="PANTHER" id="PTHR11909">
    <property type="entry name" value="CASEIN KINASE-RELATED"/>
    <property type="match status" value="1"/>
</dbReference>
<dbReference type="EC" id="2.7.11.1" evidence="1"/>
<accession>A0A9P4R1B2</accession>
<evidence type="ECO:0000259" key="6">
    <source>
        <dbReference type="PROSITE" id="PS50011"/>
    </source>
</evidence>
<dbReference type="PROSITE" id="PS00107">
    <property type="entry name" value="PROTEIN_KINASE_ATP"/>
    <property type="match status" value="1"/>
</dbReference>
<dbReference type="AlphaFoldDB" id="A0A9P4R1B2"/>
<dbReference type="CDD" id="cd14127">
    <property type="entry name" value="STKc_CK1_fungal"/>
    <property type="match status" value="1"/>
</dbReference>
<evidence type="ECO:0000256" key="2">
    <source>
        <dbReference type="ARBA" id="ARBA00022741"/>
    </source>
</evidence>
<keyword evidence="7" id="KW-0418">Kinase</keyword>
<sequence length="512" mass="57380">MATGTSSSNVVGVHYRVGKKIGEGSFGVIFEGTNLLNQQQVAIKFEPRKSDAPQLRDEYRTYKILVGCLAVVVSCNCIDALRCNELQRALLGIAPVCLATTSYLVRNQTRQDCKTSISPPTMFANPRLAGIPNVYYFGQEGLHNILVIDLLGPSLEDLFDHCNRKFSIKTVVMVAKQMLSRVQTIHEKNLIYRDIKPDNFLIGRPGSKSANVIHVVDFGMAKQYRDPKTKQHIPYRERKSLSGTARYMSINTHLGREQSRRDDLEALGHVFMYFLRGGLPWQGLKAATNKQKYEKIGEKKQTTPIKDLCDSFPEEFNKYLSYVRNLGFEDTPDYDYLRELFTQALKSTGEVEDGEYDWMKINNGKGWEVVKTHPSAVHHLQNANPNQNSSTAVNVHGHQVRAQKTPLPVDHRRLNDPLPKPGAVHGARQSPRDVQHGRYTSDAAKRKSANDLAPPEGSTQAQFPHSQTNLAQQSRTPQVQSPSAAQPRRSEPEKPSVMKKIMNIICCGAGNS</sequence>
<dbReference type="PROSITE" id="PS00108">
    <property type="entry name" value="PROTEIN_KINASE_ST"/>
    <property type="match status" value="1"/>
</dbReference>
<evidence type="ECO:0000313" key="8">
    <source>
        <dbReference type="Proteomes" id="UP000799444"/>
    </source>
</evidence>
<dbReference type="SUPFAM" id="SSF56112">
    <property type="entry name" value="Protein kinase-like (PK-like)"/>
    <property type="match status" value="1"/>
</dbReference>
<feature type="compositionally biased region" description="Polar residues" evidence="5">
    <location>
        <begin position="381"/>
        <end position="393"/>
    </location>
</feature>
<dbReference type="InterPro" id="IPR011009">
    <property type="entry name" value="Kinase-like_dom_sf"/>
</dbReference>
<evidence type="ECO:0000313" key="7">
    <source>
        <dbReference type="EMBL" id="KAF2737342.1"/>
    </source>
</evidence>
<dbReference type="InterPro" id="IPR050235">
    <property type="entry name" value="CK1_Ser-Thr_kinase"/>
</dbReference>
<dbReference type="PROSITE" id="PS50011">
    <property type="entry name" value="PROTEIN_KINASE_DOM"/>
    <property type="match status" value="1"/>
</dbReference>
<proteinExistence type="predicted"/>
<dbReference type="InterPro" id="IPR017441">
    <property type="entry name" value="Protein_kinase_ATP_BS"/>
</dbReference>
<keyword evidence="8" id="KW-1185">Reference proteome</keyword>
<gene>
    <name evidence="7" type="ORF">EJ04DRAFT_521318</name>
</gene>
<dbReference type="Gene3D" id="3.30.200.20">
    <property type="entry name" value="Phosphorylase Kinase, domain 1"/>
    <property type="match status" value="1"/>
</dbReference>
<keyword evidence="7" id="KW-0808">Transferase</keyword>
<dbReference type="GO" id="GO:0005524">
    <property type="term" value="F:ATP binding"/>
    <property type="evidence" value="ECO:0007669"/>
    <property type="project" value="UniProtKB-UniRule"/>
</dbReference>
<reference evidence="7" key="1">
    <citation type="journal article" date="2020" name="Stud. Mycol.">
        <title>101 Dothideomycetes genomes: a test case for predicting lifestyles and emergence of pathogens.</title>
        <authorList>
            <person name="Haridas S."/>
            <person name="Albert R."/>
            <person name="Binder M."/>
            <person name="Bloem J."/>
            <person name="Labutti K."/>
            <person name="Salamov A."/>
            <person name="Andreopoulos B."/>
            <person name="Baker S."/>
            <person name="Barry K."/>
            <person name="Bills G."/>
            <person name="Bluhm B."/>
            <person name="Cannon C."/>
            <person name="Castanera R."/>
            <person name="Culley D."/>
            <person name="Daum C."/>
            <person name="Ezra D."/>
            <person name="Gonzalez J."/>
            <person name="Henrissat B."/>
            <person name="Kuo A."/>
            <person name="Liang C."/>
            <person name="Lipzen A."/>
            <person name="Lutzoni F."/>
            <person name="Magnuson J."/>
            <person name="Mondo S."/>
            <person name="Nolan M."/>
            <person name="Ohm R."/>
            <person name="Pangilinan J."/>
            <person name="Park H.-J."/>
            <person name="Ramirez L."/>
            <person name="Alfaro M."/>
            <person name="Sun H."/>
            <person name="Tritt A."/>
            <person name="Yoshinaga Y."/>
            <person name="Zwiers L.-H."/>
            <person name="Turgeon B."/>
            <person name="Goodwin S."/>
            <person name="Spatafora J."/>
            <person name="Crous P."/>
            <person name="Grigoriev I."/>
        </authorList>
    </citation>
    <scope>NUCLEOTIDE SEQUENCE</scope>
    <source>
        <strain evidence="7">CBS 125425</strain>
    </source>
</reference>
<protein>
    <recommendedName>
        <fullName evidence="1">non-specific serine/threonine protein kinase</fullName>
        <ecNumber evidence="1">2.7.11.1</ecNumber>
    </recommendedName>
</protein>
<dbReference type="OrthoDB" id="5800476at2759"/>
<evidence type="ECO:0000256" key="5">
    <source>
        <dbReference type="SAM" id="MobiDB-lite"/>
    </source>
</evidence>
<dbReference type="InterPro" id="IPR000719">
    <property type="entry name" value="Prot_kinase_dom"/>
</dbReference>
<feature type="region of interest" description="Disordered" evidence="5">
    <location>
        <begin position="380"/>
        <end position="500"/>
    </location>
</feature>
<keyword evidence="2 4" id="KW-0547">Nucleotide-binding</keyword>
<dbReference type="SMART" id="SM00220">
    <property type="entry name" value="S_TKc"/>
    <property type="match status" value="1"/>
</dbReference>
<comment type="caution">
    <text evidence="7">The sequence shown here is derived from an EMBL/GenBank/DDBJ whole genome shotgun (WGS) entry which is preliminary data.</text>
</comment>